<evidence type="ECO:0000256" key="2">
    <source>
        <dbReference type="ARBA" id="ARBA00023015"/>
    </source>
</evidence>
<comment type="similarity">
    <text evidence="1">Belongs to the sigma-70 factor family. ECF subfamily.</text>
</comment>
<evidence type="ECO:0000256" key="4">
    <source>
        <dbReference type="ARBA" id="ARBA00023163"/>
    </source>
</evidence>
<dbReference type="GO" id="GO:0016987">
    <property type="term" value="F:sigma factor activity"/>
    <property type="evidence" value="ECO:0007669"/>
    <property type="project" value="UniProtKB-KW"/>
</dbReference>
<dbReference type="InterPro" id="IPR036388">
    <property type="entry name" value="WH-like_DNA-bd_sf"/>
</dbReference>
<dbReference type="GO" id="GO:0003677">
    <property type="term" value="F:DNA binding"/>
    <property type="evidence" value="ECO:0007669"/>
    <property type="project" value="InterPro"/>
</dbReference>
<dbReference type="PANTHER" id="PTHR43133">
    <property type="entry name" value="RNA POLYMERASE ECF-TYPE SIGMA FACTO"/>
    <property type="match status" value="1"/>
</dbReference>
<dbReference type="Gene3D" id="1.10.10.10">
    <property type="entry name" value="Winged helix-like DNA-binding domain superfamily/Winged helix DNA-binding domain"/>
    <property type="match status" value="1"/>
</dbReference>
<dbReference type="Pfam" id="PF08281">
    <property type="entry name" value="Sigma70_r4_2"/>
    <property type="match status" value="1"/>
</dbReference>
<dbReference type="InterPro" id="IPR007627">
    <property type="entry name" value="RNA_pol_sigma70_r2"/>
</dbReference>
<dbReference type="InterPro" id="IPR013325">
    <property type="entry name" value="RNA_pol_sigma_r2"/>
</dbReference>
<dbReference type="Gene3D" id="1.10.1740.10">
    <property type="match status" value="1"/>
</dbReference>
<gene>
    <name evidence="8" type="ORF">AVDCRST_MAG66-2435</name>
</gene>
<evidence type="ECO:0008006" key="9">
    <source>
        <dbReference type="Google" id="ProtNLM"/>
    </source>
</evidence>
<proteinExistence type="inferred from homology"/>
<evidence type="ECO:0000256" key="3">
    <source>
        <dbReference type="ARBA" id="ARBA00023082"/>
    </source>
</evidence>
<dbReference type="InterPro" id="IPR039425">
    <property type="entry name" value="RNA_pol_sigma-70-like"/>
</dbReference>
<dbReference type="NCBIfam" id="TIGR02937">
    <property type="entry name" value="sigma70-ECF"/>
    <property type="match status" value="1"/>
</dbReference>
<name>A0A6J4PPN8_9PSEU</name>
<feature type="domain" description="RNA polymerase sigma-70 region 2" evidence="6">
    <location>
        <begin position="10"/>
        <end position="75"/>
    </location>
</feature>
<accession>A0A6J4PPN8</accession>
<dbReference type="EMBL" id="CADCUS010000345">
    <property type="protein sequence ID" value="CAA9416491.1"/>
    <property type="molecule type" value="Genomic_DNA"/>
</dbReference>
<feature type="domain" description="RNA polymerase sigma factor 70 region 4 type 2" evidence="7">
    <location>
        <begin position="110"/>
        <end position="157"/>
    </location>
</feature>
<organism evidence="8">
    <name type="scientific">uncultured Pseudonocardia sp</name>
    <dbReference type="NCBI Taxonomy" id="211455"/>
    <lineage>
        <taxon>Bacteria</taxon>
        <taxon>Bacillati</taxon>
        <taxon>Actinomycetota</taxon>
        <taxon>Actinomycetes</taxon>
        <taxon>Pseudonocardiales</taxon>
        <taxon>Pseudonocardiaceae</taxon>
        <taxon>Pseudonocardia</taxon>
        <taxon>environmental samples</taxon>
    </lineage>
</organism>
<dbReference type="AlphaFoldDB" id="A0A6J4PPN8"/>
<dbReference type="SUPFAM" id="SSF88946">
    <property type="entry name" value="Sigma2 domain of RNA polymerase sigma factors"/>
    <property type="match status" value="1"/>
</dbReference>
<dbReference type="InterPro" id="IPR014284">
    <property type="entry name" value="RNA_pol_sigma-70_dom"/>
</dbReference>
<sequence length="186" mass="20230">MDHDERFDDLWRDHAQAVLRYARRRVVPADVDDVVAETFVVAWRRLDEVPEKALPWLLGVARGVSANAVRSARRRDALADRVTATGEHDPRRAAPDTVAAALDTDGSAVAALRSMSKVDRELLTLIAWDGLSHAEAATVMGCSPGALKVRFHRARKRFTGLLGPPAPPPRPIALVPQTTPPVGGAR</sequence>
<dbReference type="PANTHER" id="PTHR43133:SF25">
    <property type="entry name" value="RNA POLYMERASE SIGMA FACTOR RFAY-RELATED"/>
    <property type="match status" value="1"/>
</dbReference>
<dbReference type="GO" id="GO:0006352">
    <property type="term" value="P:DNA-templated transcription initiation"/>
    <property type="evidence" value="ECO:0007669"/>
    <property type="project" value="InterPro"/>
</dbReference>
<evidence type="ECO:0000259" key="6">
    <source>
        <dbReference type="Pfam" id="PF04542"/>
    </source>
</evidence>
<evidence type="ECO:0000256" key="1">
    <source>
        <dbReference type="ARBA" id="ARBA00010641"/>
    </source>
</evidence>
<protein>
    <recommendedName>
        <fullName evidence="9">RNA polymerase ECF-type sigma factor</fullName>
    </recommendedName>
</protein>
<dbReference type="SUPFAM" id="SSF88659">
    <property type="entry name" value="Sigma3 and sigma4 domains of RNA polymerase sigma factors"/>
    <property type="match status" value="1"/>
</dbReference>
<evidence type="ECO:0000259" key="7">
    <source>
        <dbReference type="Pfam" id="PF08281"/>
    </source>
</evidence>
<feature type="region of interest" description="Disordered" evidence="5">
    <location>
        <begin position="161"/>
        <end position="186"/>
    </location>
</feature>
<evidence type="ECO:0000313" key="8">
    <source>
        <dbReference type="EMBL" id="CAA9416491.1"/>
    </source>
</evidence>
<reference evidence="8" key="1">
    <citation type="submission" date="2020-02" db="EMBL/GenBank/DDBJ databases">
        <authorList>
            <person name="Meier V. D."/>
        </authorList>
    </citation>
    <scope>NUCLEOTIDE SEQUENCE</scope>
    <source>
        <strain evidence="8">AVDCRST_MAG66</strain>
    </source>
</reference>
<dbReference type="InterPro" id="IPR013324">
    <property type="entry name" value="RNA_pol_sigma_r3/r4-like"/>
</dbReference>
<evidence type="ECO:0000256" key="5">
    <source>
        <dbReference type="SAM" id="MobiDB-lite"/>
    </source>
</evidence>
<keyword evidence="4" id="KW-0804">Transcription</keyword>
<keyword evidence="2" id="KW-0805">Transcription regulation</keyword>
<keyword evidence="3" id="KW-0731">Sigma factor</keyword>
<dbReference type="InterPro" id="IPR013249">
    <property type="entry name" value="RNA_pol_sigma70_r4_t2"/>
</dbReference>
<dbReference type="Pfam" id="PF04542">
    <property type="entry name" value="Sigma70_r2"/>
    <property type="match status" value="1"/>
</dbReference>